<reference evidence="1" key="1">
    <citation type="submission" date="2016-08" db="EMBL/GenBank/DDBJ databases">
        <authorList>
            <person name="Ngugi D.K."/>
            <person name="Miyake S."/>
            <person name="Stingl U."/>
        </authorList>
    </citation>
    <scope>NUCLEOTIDE SEQUENCE</scope>
    <source>
        <strain evidence="1">SCG-B11WGA-EpuloA1</strain>
    </source>
</reference>
<name>A0ACC8XGY6_9FIRM</name>
<protein>
    <submittedName>
        <fullName evidence="1">Uncharacterized protein</fullName>
    </submittedName>
</protein>
<dbReference type="Proteomes" id="UP000188605">
    <property type="component" value="Unassembled WGS sequence"/>
</dbReference>
<gene>
    <name evidence="1" type="ORF">AN396_14065</name>
</gene>
<sequence>MSDTIRFTGLTSGLDTESIVKALVATDKSKVDNLKKEEMLLELKEEKWKEMNTTLMNFYTDQIGSLRHDGGFYSETIINTNEDALTLHEGSDIPDGTNEIIIGQLATNTQVDTDQIYKVDPNTGKETKELATKDTKLSEISAYTTDESATYTINIGNEEVEILGSDTMEDIANKIKEVDDSLNVNFDQGRFMISNKETGNIDINISASQEGNANVDALEALFGKNNVSDVDGTYTVGTNQGKNAHYKYNGYDYESTSNTVTVNGLNMTFKQTTGAYDEKNGVTATDGDSKILISSEQDVGAIYDRIVGFVDEYNKLIEDLNSKLDVPYSKEEYMPLTEEEMAEMSDYEIELWNEKIETHLFEDDPHLQEFVDTLRGALGSNEDLISMGITTGNWQEKGKLHIDEEKLKAAISSDADKVIAAFAGEVDADGNKTDGVMDTLYDKISDQIATTSLNSFGSFYNDKVFDDQFRTLATDIERYQSRYESREEYYYSQFTAMEQMMNEWNSQSSVFATA</sequence>
<evidence type="ECO:0000313" key="2">
    <source>
        <dbReference type="Proteomes" id="UP000188605"/>
    </source>
</evidence>
<accession>A0ACC8XGY6</accession>
<proteinExistence type="predicted"/>
<evidence type="ECO:0000313" key="1">
    <source>
        <dbReference type="EMBL" id="ONI42580.1"/>
    </source>
</evidence>
<organism evidence="1 2">
    <name type="scientific">Candidatus Epulonipiscium fishelsonii</name>
    <dbReference type="NCBI Taxonomy" id="77094"/>
    <lineage>
        <taxon>Bacteria</taxon>
        <taxon>Bacillati</taxon>
        <taxon>Bacillota</taxon>
        <taxon>Clostridia</taxon>
        <taxon>Lachnospirales</taxon>
        <taxon>Lachnospiraceae</taxon>
        <taxon>Candidatus Epulonipiscium</taxon>
    </lineage>
</organism>
<keyword evidence="2" id="KW-1185">Reference proteome</keyword>
<comment type="caution">
    <text evidence="1">The sequence shown here is derived from an EMBL/GenBank/DDBJ whole genome shotgun (WGS) entry which is preliminary data.</text>
</comment>
<dbReference type="EMBL" id="LJDB01000010">
    <property type="protein sequence ID" value="ONI42580.1"/>
    <property type="molecule type" value="Genomic_DNA"/>
</dbReference>